<evidence type="ECO:0000256" key="2">
    <source>
        <dbReference type="ARBA" id="ARBA00016013"/>
    </source>
</evidence>
<name>A0A377SW68_9NEIS</name>
<organism evidence="7 9">
    <name type="scientific">Iodobacter fluviatilis</name>
    <dbReference type="NCBI Taxonomy" id="537"/>
    <lineage>
        <taxon>Bacteria</taxon>
        <taxon>Pseudomonadati</taxon>
        <taxon>Pseudomonadota</taxon>
        <taxon>Betaproteobacteria</taxon>
        <taxon>Neisseriales</taxon>
        <taxon>Chitinibacteraceae</taxon>
        <taxon>Iodobacter</taxon>
    </lineage>
</organism>
<comment type="function">
    <text evidence="4 5">Required for flagellar hook formation. May act as a scaffolding protein.</text>
</comment>
<dbReference type="InterPro" id="IPR025965">
    <property type="entry name" value="FlgD/Vpr_Ig-like"/>
</dbReference>
<dbReference type="Proteomes" id="UP000255108">
    <property type="component" value="Unassembled WGS sequence"/>
</dbReference>
<dbReference type="EMBL" id="UGHR01000003">
    <property type="protein sequence ID" value="STR44566.1"/>
    <property type="molecule type" value="Genomic_DNA"/>
</dbReference>
<protein>
    <recommendedName>
        <fullName evidence="2 5">Basal-body rod modification protein FlgD</fullName>
    </recommendedName>
</protein>
<evidence type="ECO:0000256" key="5">
    <source>
        <dbReference type="RuleBase" id="RU362076"/>
    </source>
</evidence>
<evidence type="ECO:0000313" key="10">
    <source>
        <dbReference type="Proteomes" id="UP000295794"/>
    </source>
</evidence>
<dbReference type="InterPro" id="IPR005648">
    <property type="entry name" value="FlgD"/>
</dbReference>
<dbReference type="OrthoDB" id="9785233at2"/>
<reference evidence="8 10" key="2">
    <citation type="submission" date="2019-03" db="EMBL/GenBank/DDBJ databases">
        <title>Genomic Encyclopedia of Type Strains, Phase IV (KMG-IV): sequencing the most valuable type-strain genomes for metagenomic binning, comparative biology and taxonomic classification.</title>
        <authorList>
            <person name="Goeker M."/>
        </authorList>
    </citation>
    <scope>NUCLEOTIDE SEQUENCE [LARGE SCALE GENOMIC DNA]</scope>
    <source>
        <strain evidence="8 10">DSM 3764</strain>
    </source>
</reference>
<dbReference type="Gene3D" id="2.60.40.4070">
    <property type="match status" value="1"/>
</dbReference>
<dbReference type="GO" id="GO:0044781">
    <property type="term" value="P:bacterial-type flagellum organization"/>
    <property type="evidence" value="ECO:0007669"/>
    <property type="project" value="UniProtKB-UniRule"/>
</dbReference>
<reference evidence="7 9" key="1">
    <citation type="submission" date="2018-06" db="EMBL/GenBank/DDBJ databases">
        <authorList>
            <consortium name="Pathogen Informatics"/>
            <person name="Doyle S."/>
        </authorList>
    </citation>
    <scope>NUCLEOTIDE SEQUENCE [LARGE SCALE GENOMIC DNA]</scope>
    <source>
        <strain evidence="7 9">NCTC11159</strain>
    </source>
</reference>
<dbReference type="RefSeq" id="WP_115228357.1">
    <property type="nucleotide sequence ID" value="NZ_CAWOLO010000006.1"/>
</dbReference>
<dbReference type="Gene3D" id="2.30.30.910">
    <property type="match status" value="1"/>
</dbReference>
<keyword evidence="3 5" id="KW-1005">Bacterial flagellum biogenesis</keyword>
<evidence type="ECO:0000259" key="6">
    <source>
        <dbReference type="Pfam" id="PF13860"/>
    </source>
</evidence>
<evidence type="ECO:0000256" key="4">
    <source>
        <dbReference type="ARBA" id="ARBA00024746"/>
    </source>
</evidence>
<evidence type="ECO:0000256" key="1">
    <source>
        <dbReference type="ARBA" id="ARBA00010577"/>
    </source>
</evidence>
<dbReference type="Pfam" id="PF03963">
    <property type="entry name" value="FlgD"/>
    <property type="match status" value="1"/>
</dbReference>
<gene>
    <name evidence="7" type="primary">flgD_2</name>
    <name evidence="8" type="ORF">EV682_10635</name>
    <name evidence="7" type="ORF">NCTC11159_03101</name>
</gene>
<accession>A0A377SW68</accession>
<keyword evidence="8" id="KW-0969">Cilium</keyword>
<dbReference type="Proteomes" id="UP000295794">
    <property type="component" value="Unassembled WGS sequence"/>
</dbReference>
<keyword evidence="8" id="KW-0966">Cell projection</keyword>
<dbReference type="AlphaFoldDB" id="A0A377SW68"/>
<evidence type="ECO:0000313" key="8">
    <source>
        <dbReference type="EMBL" id="TCU86155.1"/>
    </source>
</evidence>
<keyword evidence="8" id="KW-0282">Flagellum</keyword>
<evidence type="ECO:0000256" key="3">
    <source>
        <dbReference type="ARBA" id="ARBA00022795"/>
    </source>
</evidence>
<comment type="similarity">
    <text evidence="1 5">Belongs to the FlgD family.</text>
</comment>
<sequence>MSIAFSPAQQNASAQQQINPLDPIAGQSDGNFFMTLLVAQIKNQNPLEPSDPSQFVNQLVQLNQMDNSKKMLGELKANSQMMHDLQVLTLGNHVGSTVAVNGGAITLDKDAIAGQFSLGSPAKKVSLVITGADQQRTVVDLGSKPVGDVAFNFDPKKLGLQPGSYSLSVETDSKEKAAVEVFGVIKSVNLSNGLPMVTIAGLGDFPVAAISKLKGHSA</sequence>
<feature type="domain" description="FlgD/Vpr Ig-like" evidence="6">
    <location>
        <begin position="108"/>
        <end position="173"/>
    </location>
</feature>
<keyword evidence="10" id="KW-1185">Reference proteome</keyword>
<proteinExistence type="inferred from homology"/>
<evidence type="ECO:0000313" key="9">
    <source>
        <dbReference type="Proteomes" id="UP000255108"/>
    </source>
</evidence>
<dbReference type="EMBL" id="SMBT01000006">
    <property type="protein sequence ID" value="TCU86155.1"/>
    <property type="molecule type" value="Genomic_DNA"/>
</dbReference>
<dbReference type="Pfam" id="PF13860">
    <property type="entry name" value="FlgD_ig"/>
    <property type="match status" value="1"/>
</dbReference>
<evidence type="ECO:0000313" key="7">
    <source>
        <dbReference type="EMBL" id="STR44566.1"/>
    </source>
</evidence>